<sequence>MKDFVILTDSGCDLSAEIINKFSLNYIGLVCNLNGQEFVEDFGKTLTYKEFYDNIRNGSMPTTSQVNSYRFYEEFEKFVKDDVPVLYIGFSSALSGTFNSGLIARNEILEKYPNADISVVDTKAASMGHGLLVYYAAKLKEQGKSKDEVVQWLEENKSRLCHLFTVDDLNHLKRGGRISPTAAAIGSLLNIKPVLYVNDDGELKNFSKAKGSKRAIKMLFEKFEQHVVNPEEQTVFISHSDYIDGAENLAEMIKEKYKVKEIVINYIGTVIGSHTGVGTIALFFLGDHREP</sequence>
<dbReference type="InterPro" id="IPR050270">
    <property type="entry name" value="DegV_domain_contain"/>
</dbReference>
<dbReference type="SUPFAM" id="SSF82549">
    <property type="entry name" value="DAK1/DegV-like"/>
    <property type="match status" value="1"/>
</dbReference>
<comment type="caution">
    <text evidence="4">The sequence shown here is derived from an EMBL/GenBank/DDBJ whole genome shotgun (WGS) entry which is preliminary data.</text>
</comment>
<dbReference type="Pfam" id="PF02645">
    <property type="entry name" value="DegV"/>
    <property type="match status" value="1"/>
</dbReference>
<dbReference type="EMBL" id="BLZR01000001">
    <property type="protein sequence ID" value="GFP78301.1"/>
    <property type="molecule type" value="Genomic_DNA"/>
</dbReference>
<comment type="function">
    <text evidence="1">May bind long-chain fatty acids, such as palmitate, and may play a role in lipid transport or fatty acid metabolism.</text>
</comment>
<dbReference type="PANTHER" id="PTHR33434">
    <property type="entry name" value="DEGV DOMAIN-CONTAINING PROTEIN DR_1986-RELATED"/>
    <property type="match status" value="1"/>
</dbReference>
<name>A0A6V8SND2_9CLOT</name>
<proteinExistence type="predicted"/>
<feature type="transmembrane region" description="Helical" evidence="3">
    <location>
        <begin position="262"/>
        <end position="285"/>
    </location>
</feature>
<dbReference type="AlphaFoldDB" id="A0A6V8SND2"/>
<keyword evidence="2" id="KW-0446">Lipid-binding</keyword>
<dbReference type="Gene3D" id="3.40.50.10440">
    <property type="entry name" value="Dihydroxyacetone kinase, domain 1"/>
    <property type="match status" value="1"/>
</dbReference>
<keyword evidence="3" id="KW-1133">Transmembrane helix</keyword>
<protein>
    <submittedName>
        <fullName evidence="4">DegV domain-containing protein</fullName>
    </submittedName>
</protein>
<accession>A0A6V8SND2</accession>
<keyword evidence="3" id="KW-0812">Transmembrane</keyword>
<gene>
    <name evidence="4" type="ORF">bsdtw1_04518</name>
</gene>
<keyword evidence="5" id="KW-1185">Reference proteome</keyword>
<evidence type="ECO:0000256" key="3">
    <source>
        <dbReference type="SAM" id="Phobius"/>
    </source>
</evidence>
<organism evidence="4 5">
    <name type="scientific">Clostridium fungisolvens</name>
    <dbReference type="NCBI Taxonomy" id="1604897"/>
    <lineage>
        <taxon>Bacteria</taxon>
        <taxon>Bacillati</taxon>
        <taxon>Bacillota</taxon>
        <taxon>Clostridia</taxon>
        <taxon>Eubacteriales</taxon>
        <taxon>Clostridiaceae</taxon>
        <taxon>Clostridium</taxon>
    </lineage>
</organism>
<dbReference type="NCBIfam" id="TIGR00762">
    <property type="entry name" value="DegV"/>
    <property type="match status" value="1"/>
</dbReference>
<dbReference type="Gene3D" id="3.30.1180.10">
    <property type="match status" value="1"/>
</dbReference>
<dbReference type="GO" id="GO:0008289">
    <property type="term" value="F:lipid binding"/>
    <property type="evidence" value="ECO:0007669"/>
    <property type="project" value="UniProtKB-KW"/>
</dbReference>
<dbReference type="Gene3D" id="2.20.28.50">
    <property type="entry name" value="degv family protein"/>
    <property type="match status" value="1"/>
</dbReference>
<dbReference type="InterPro" id="IPR043168">
    <property type="entry name" value="DegV_C"/>
</dbReference>
<evidence type="ECO:0000256" key="1">
    <source>
        <dbReference type="ARBA" id="ARBA00003238"/>
    </source>
</evidence>
<keyword evidence="3" id="KW-0472">Membrane</keyword>
<dbReference type="PROSITE" id="PS51482">
    <property type="entry name" value="DEGV"/>
    <property type="match status" value="1"/>
</dbReference>
<dbReference type="RefSeq" id="WP_183279603.1">
    <property type="nucleotide sequence ID" value="NZ_BLZR01000001.1"/>
</dbReference>
<dbReference type="InterPro" id="IPR003797">
    <property type="entry name" value="DegV"/>
</dbReference>
<dbReference type="PANTHER" id="PTHR33434:SF3">
    <property type="entry name" value="DEGV DOMAIN-CONTAINING PROTEIN YITS"/>
    <property type="match status" value="1"/>
</dbReference>
<reference evidence="4 5" key="1">
    <citation type="submission" date="2020-07" db="EMBL/GenBank/DDBJ databases">
        <title>A new beta-1,3-glucan-decomposing anaerobic bacterium isolated from anoxic soil subjected to biological soil disinfestation.</title>
        <authorList>
            <person name="Ueki A."/>
            <person name="Tonouchi A."/>
        </authorList>
    </citation>
    <scope>NUCLEOTIDE SEQUENCE [LARGE SCALE GENOMIC DNA]</scope>
    <source>
        <strain evidence="4 5">TW1</strain>
    </source>
</reference>
<dbReference type="Proteomes" id="UP000580568">
    <property type="component" value="Unassembled WGS sequence"/>
</dbReference>
<evidence type="ECO:0000256" key="2">
    <source>
        <dbReference type="ARBA" id="ARBA00023121"/>
    </source>
</evidence>
<evidence type="ECO:0000313" key="4">
    <source>
        <dbReference type="EMBL" id="GFP78301.1"/>
    </source>
</evidence>
<evidence type="ECO:0000313" key="5">
    <source>
        <dbReference type="Proteomes" id="UP000580568"/>
    </source>
</evidence>